<proteinExistence type="predicted"/>
<dbReference type="InterPro" id="IPR008554">
    <property type="entry name" value="Glutaredoxin-like"/>
</dbReference>
<dbReference type="AlphaFoldDB" id="A0A3B0ZV22"/>
<dbReference type="InterPro" id="IPR036249">
    <property type="entry name" value="Thioredoxin-like_sf"/>
</dbReference>
<organism evidence="1">
    <name type="scientific">hydrothermal vent metagenome</name>
    <dbReference type="NCBI Taxonomy" id="652676"/>
    <lineage>
        <taxon>unclassified sequences</taxon>
        <taxon>metagenomes</taxon>
        <taxon>ecological metagenomes</taxon>
    </lineage>
</organism>
<dbReference type="InterPro" id="IPR052565">
    <property type="entry name" value="Glutaredoxin-like_YDR286C"/>
</dbReference>
<accession>A0A3B0ZV22</accession>
<dbReference type="Pfam" id="PF05768">
    <property type="entry name" value="Glrx-like"/>
    <property type="match status" value="1"/>
</dbReference>
<protein>
    <submittedName>
        <fullName evidence="1">Uncharacterized protein</fullName>
    </submittedName>
</protein>
<name>A0A3B0ZV22_9ZZZZ</name>
<dbReference type="Gene3D" id="3.40.30.10">
    <property type="entry name" value="Glutaredoxin"/>
    <property type="match status" value="1"/>
</dbReference>
<reference evidence="1" key="1">
    <citation type="submission" date="2018-06" db="EMBL/GenBank/DDBJ databases">
        <authorList>
            <person name="Zhirakovskaya E."/>
        </authorList>
    </citation>
    <scope>NUCLEOTIDE SEQUENCE</scope>
</reference>
<sequence length="84" mass="9407">MQKTELVVYSRAGCHLCDALIDELTEFCSNHPFTFRTTDISGKDDLEQLYGLKVPVVTHGDAVLCEYFLDTKAITAYFGISPEN</sequence>
<evidence type="ECO:0000313" key="1">
    <source>
        <dbReference type="EMBL" id="VAW91197.1"/>
    </source>
</evidence>
<dbReference type="SUPFAM" id="SSF52833">
    <property type="entry name" value="Thioredoxin-like"/>
    <property type="match status" value="1"/>
</dbReference>
<dbReference type="PANTHER" id="PTHR33558:SF1">
    <property type="entry name" value="GLUTAREDOXIN-LIKE PROTEIN C5ORF63 HOMOLOG"/>
    <property type="match status" value="1"/>
</dbReference>
<dbReference type="PANTHER" id="PTHR33558">
    <property type="entry name" value="GLUTAREDOXIN-LIKE PROTEIN C5ORF63 HOMOLOG"/>
    <property type="match status" value="1"/>
</dbReference>
<gene>
    <name evidence="1" type="ORF">MNBD_GAMMA23-311</name>
</gene>
<dbReference type="EMBL" id="UOFT01000006">
    <property type="protein sequence ID" value="VAW91197.1"/>
    <property type="molecule type" value="Genomic_DNA"/>
</dbReference>